<evidence type="ECO:0000313" key="2">
    <source>
        <dbReference type="Proteomes" id="UP000178912"/>
    </source>
</evidence>
<dbReference type="Proteomes" id="UP000178912">
    <property type="component" value="Unassembled WGS sequence"/>
</dbReference>
<name>A0A1E1LQC5_9HELO</name>
<organism evidence="1 2">
    <name type="scientific">Rhynchosporium agropyri</name>
    <dbReference type="NCBI Taxonomy" id="914238"/>
    <lineage>
        <taxon>Eukaryota</taxon>
        <taxon>Fungi</taxon>
        <taxon>Dikarya</taxon>
        <taxon>Ascomycota</taxon>
        <taxon>Pezizomycotina</taxon>
        <taxon>Leotiomycetes</taxon>
        <taxon>Helotiales</taxon>
        <taxon>Ploettnerulaceae</taxon>
        <taxon>Rhynchosporium</taxon>
    </lineage>
</organism>
<proteinExistence type="predicted"/>
<keyword evidence="2" id="KW-1185">Reference proteome</keyword>
<evidence type="ECO:0000313" key="1">
    <source>
        <dbReference type="EMBL" id="CZT12656.1"/>
    </source>
</evidence>
<sequence length="214" mass="23200">MCQSSFREVDVEVDLDLVDLESMLYFRPSMKIEMLLRDDQYQVYIVVSQYDMKCSPPLLSSHRQVPGCYKQSVKIAMNTDFESNMVVRAISVGLTDSTSGPAKSGEDETVAQELPAEILAAHKGQSCKASNESCVVHAPAAKTADTISTKPGSKLLPVAATGGSLKVFMRESSASDHPMDEDLAVRPTSIKKGRAECFLVSCGFHLAKAFAVAE</sequence>
<reference evidence="2" key="1">
    <citation type="submission" date="2016-03" db="EMBL/GenBank/DDBJ databases">
        <authorList>
            <person name="Guldener U."/>
        </authorList>
    </citation>
    <scope>NUCLEOTIDE SEQUENCE [LARGE SCALE GENOMIC DNA]</scope>
    <source>
        <strain evidence="2">04CH-RAC-A.6.1</strain>
    </source>
</reference>
<gene>
    <name evidence="1" type="ORF">RAG0_16398</name>
</gene>
<accession>A0A1E1LQC5</accession>
<dbReference type="EMBL" id="FJUX01000165">
    <property type="protein sequence ID" value="CZT12656.1"/>
    <property type="molecule type" value="Genomic_DNA"/>
</dbReference>
<protein>
    <submittedName>
        <fullName evidence="1">Uncharacterized protein</fullName>
    </submittedName>
</protein>
<dbReference type="AlphaFoldDB" id="A0A1E1LQC5"/>